<dbReference type="RefSeq" id="WP_090792288.1">
    <property type="nucleotide sequence ID" value="NZ_FMYI01000001.1"/>
</dbReference>
<keyword evidence="2" id="KW-1185">Reference proteome</keyword>
<evidence type="ECO:0000313" key="1">
    <source>
        <dbReference type="EMBL" id="SDB83634.1"/>
    </source>
</evidence>
<reference evidence="2" key="1">
    <citation type="submission" date="2016-09" db="EMBL/GenBank/DDBJ databases">
        <authorList>
            <person name="Varghese N."/>
            <person name="Submissions S."/>
        </authorList>
    </citation>
    <scope>NUCLEOTIDE SEQUENCE [LARGE SCALE GENOMIC DNA]</scope>
    <source>
        <strain evidence="2">S5</strain>
    </source>
</reference>
<dbReference type="AlphaFoldDB" id="A0A1G6GNX4"/>
<dbReference type="EMBL" id="FMYI01000001">
    <property type="protein sequence ID" value="SDB83634.1"/>
    <property type="molecule type" value="Genomic_DNA"/>
</dbReference>
<gene>
    <name evidence="1" type="ORF">SAMN05421734_101330</name>
</gene>
<sequence>MLLAEDQKDKEEGCLLYCLSCAYDEVNKGRLFHAEAYMNNAIRSLHELYKMTDSKPKEKAKP</sequence>
<dbReference type="STRING" id="1612202.SAMN05421734_101330"/>
<accession>A0A1G6GNX4</accession>
<evidence type="ECO:0000313" key="2">
    <source>
        <dbReference type="Proteomes" id="UP000242949"/>
    </source>
</evidence>
<dbReference type="Proteomes" id="UP000242949">
    <property type="component" value="Unassembled WGS sequence"/>
</dbReference>
<name>A0A1G6GNX4_9BACI</name>
<organism evidence="1 2">
    <name type="scientific">Pelagirhabdus alkalitolerans</name>
    <dbReference type="NCBI Taxonomy" id="1612202"/>
    <lineage>
        <taxon>Bacteria</taxon>
        <taxon>Bacillati</taxon>
        <taxon>Bacillota</taxon>
        <taxon>Bacilli</taxon>
        <taxon>Bacillales</taxon>
        <taxon>Bacillaceae</taxon>
        <taxon>Pelagirhabdus</taxon>
    </lineage>
</organism>
<proteinExistence type="predicted"/>
<protein>
    <submittedName>
        <fullName evidence="1">Uncharacterized protein</fullName>
    </submittedName>
</protein>